<feature type="region of interest" description="Disordered" evidence="1">
    <location>
        <begin position="955"/>
        <end position="981"/>
    </location>
</feature>
<feature type="compositionally biased region" description="Acidic residues" evidence="1">
    <location>
        <begin position="1124"/>
        <end position="1133"/>
    </location>
</feature>
<feature type="region of interest" description="Disordered" evidence="1">
    <location>
        <begin position="249"/>
        <end position="392"/>
    </location>
</feature>
<reference evidence="2 3" key="1">
    <citation type="journal article" date="2014" name="BMC Genomics">
        <title>Genome sequencing of four Aureobasidium pullulans varieties: biotechnological potential, stress tolerance, and description of new species.</title>
        <authorList>
            <person name="Gostin Ar C."/>
            <person name="Ohm R.A."/>
            <person name="Kogej T."/>
            <person name="Sonjak S."/>
            <person name="Turk M."/>
            <person name="Zajc J."/>
            <person name="Zalar P."/>
            <person name="Grube M."/>
            <person name="Sun H."/>
            <person name="Han J."/>
            <person name="Sharma A."/>
            <person name="Chiniquy J."/>
            <person name="Ngan C.Y."/>
            <person name="Lipzen A."/>
            <person name="Barry K."/>
            <person name="Grigoriev I.V."/>
            <person name="Gunde-Cimerman N."/>
        </authorList>
    </citation>
    <scope>NUCLEOTIDE SEQUENCE [LARGE SCALE GENOMIC DNA]</scope>
    <source>
        <strain evidence="2 3">CBS 110374</strain>
    </source>
</reference>
<feature type="region of interest" description="Disordered" evidence="1">
    <location>
        <begin position="1075"/>
        <end position="1183"/>
    </location>
</feature>
<gene>
    <name evidence="2" type="ORF">M437DRAFT_84918</name>
</gene>
<evidence type="ECO:0000313" key="3">
    <source>
        <dbReference type="Proteomes" id="UP000030672"/>
    </source>
</evidence>
<dbReference type="EMBL" id="KL584834">
    <property type="protein sequence ID" value="KEQ62594.1"/>
    <property type="molecule type" value="Genomic_DNA"/>
</dbReference>
<name>A0A074VTM4_AURM1</name>
<feature type="compositionally biased region" description="Acidic residues" evidence="1">
    <location>
        <begin position="280"/>
        <end position="291"/>
    </location>
</feature>
<protein>
    <submittedName>
        <fullName evidence="2">Uncharacterized protein</fullName>
    </submittedName>
</protein>
<keyword evidence="3" id="KW-1185">Reference proteome</keyword>
<dbReference type="Proteomes" id="UP000030672">
    <property type="component" value="Unassembled WGS sequence"/>
</dbReference>
<feature type="compositionally biased region" description="Low complexity" evidence="1">
    <location>
        <begin position="1162"/>
        <end position="1171"/>
    </location>
</feature>
<feature type="compositionally biased region" description="Acidic residues" evidence="1">
    <location>
        <begin position="1076"/>
        <end position="1116"/>
    </location>
</feature>
<feature type="compositionally biased region" description="Polar residues" evidence="1">
    <location>
        <begin position="249"/>
        <end position="264"/>
    </location>
</feature>
<accession>A0A074VTM4</accession>
<evidence type="ECO:0000313" key="2">
    <source>
        <dbReference type="EMBL" id="KEQ62594.1"/>
    </source>
</evidence>
<sequence>MSYNSRPIKQELKVQPRTALQSSRKRQRTDEFDGEASTMTSAAPTVDAQDIPDLWATPFVVSKDTWAVTRCLEIHGHGKASAKWTPAHFVAIAMWYGGIRAGIQAAKAIRVFGIWSPHIGDKHDELPSMQVKTGPKQILSKIWPTTEYEQKPLLERANRLSPENPFTNFDEAHNHLLGLCIGPDLADFPTVMRPKLQKIDWTHLISPAQFCQTLAPILRNHFDLKVDLASASKAVVGYAVDEYLLKPYTSTSGSGPLTRNQTGGRRTFRRGHSREKDLLQTDDNEDDEENFEVGPNRAAAVKSESGHSGTNSMDTIRLRLFVQPQKRSGANRSHVKDEQQGHNINPTRRAPASSTENAHPTAETQAPDCQLSASGRNNETETKISGPSPLGNSFNDAAATAAKLNLSAPREPLKLYKQVMNMLYEQTCNVPSHRILSFSNSHNPSPKLPHYYWKAVWNLRQVRKEWVSGSKDQLPWPDVPKTFDYPRNQFWEFQKQLEEDRERSSMNGSLTYTARSPSKNFPTFDFDKFWALRAVKMAAKRPLGSSPLTPEKLALSAKRARFRNASSPEAVDAPAFNDFDMLSGEDAGAEADPLTDVIANDDSEFQISPSSAAHDHRLEKVDGHTDSSPPNPQSSPSTSIAAVIEYESVNDQVRAPVEKASTTIRDRAVGTLLNDWPAKAGGLTEDICNLKALKQFMTSNKLNQDHKAMWVSLVQTIIYEPDRNSVLDFLQNTLSGDATLPDSLEDCFSVPHQDLVTMREWAVTGSLKWYGDQKERWSAAHFVDLALWVGGPDAGIQAARALRIFGVWNPTGNFNPDFAIRSIGDCLGYQDILRSIWPDKHDGQRLIAWANRDRFTAEQQFVKFADAHSYLLGQCIGDDLKQFPTLARNPARVGEVNSRIISRAYFDSTLAPILREHFDTNVDLELAYEAAVASQGDSLDRNPVKHDAPVTELSPAIPEDHFAGHQGKGKRKQPFYSKGQYDYEGDDSEDHYLRPAASVKKEHDIKEEFTPDQHRVSPHVWDSEITRLPRREVSRLLQAEYGIHRSPTSIGRKWTKQWRQLPEFVELLAQIKANNDQEDESDGPDEAEDSEGADEPGDERDTDDADESDDAIEEAAEERPGDAPGDESNEVEDTAQTPPEEPVNEQSPMPHRQSQNHHDPNTGRTTRGMTRARTEERTTNDLYQQSLSISAEIIAQFINTSRSSPLFTPNWQEVLNHRASNGMTAIGLAEHPPYPSNNPLMDSQTPSHLHHTHRSVQAILTNDRLKDIQKDVDRLLKFAQS</sequence>
<dbReference type="GeneID" id="63921560"/>
<evidence type="ECO:0000256" key="1">
    <source>
        <dbReference type="SAM" id="MobiDB-lite"/>
    </source>
</evidence>
<dbReference type="RefSeq" id="XP_040879617.1">
    <property type="nucleotide sequence ID" value="XM_041028187.1"/>
</dbReference>
<feature type="region of interest" description="Disordered" evidence="1">
    <location>
        <begin position="1"/>
        <end position="41"/>
    </location>
</feature>
<proteinExistence type="predicted"/>
<feature type="compositionally biased region" description="Polar residues" evidence="1">
    <location>
        <begin position="341"/>
        <end position="364"/>
    </location>
</feature>
<dbReference type="HOGENOM" id="CLU_263066_0_0_1"/>
<organism evidence="2 3">
    <name type="scientific">Aureobasidium melanogenum (strain CBS 110374)</name>
    <name type="common">Aureobasidium pullulans var. melanogenum</name>
    <dbReference type="NCBI Taxonomy" id="1043003"/>
    <lineage>
        <taxon>Eukaryota</taxon>
        <taxon>Fungi</taxon>
        <taxon>Dikarya</taxon>
        <taxon>Ascomycota</taxon>
        <taxon>Pezizomycotina</taxon>
        <taxon>Dothideomycetes</taxon>
        <taxon>Dothideomycetidae</taxon>
        <taxon>Dothideales</taxon>
        <taxon>Saccotheciaceae</taxon>
        <taxon>Aureobasidium</taxon>
    </lineage>
</organism>